<accession>A0A1F7YPW6</accession>
<dbReference type="Pfam" id="PF02823">
    <property type="entry name" value="ATP-synt_DE_N"/>
    <property type="match status" value="1"/>
</dbReference>
<keyword evidence="4 8" id="KW-0406">Ion transport</keyword>
<dbReference type="Gene3D" id="2.60.15.10">
    <property type="entry name" value="F0F1 ATP synthase delta/epsilon subunit, N-terminal"/>
    <property type="match status" value="1"/>
</dbReference>
<dbReference type="GO" id="GO:0005524">
    <property type="term" value="F:ATP binding"/>
    <property type="evidence" value="ECO:0007669"/>
    <property type="project" value="UniProtKB-UniRule"/>
</dbReference>
<dbReference type="PANTHER" id="PTHR13822">
    <property type="entry name" value="ATP SYNTHASE DELTA/EPSILON CHAIN"/>
    <property type="match status" value="1"/>
</dbReference>
<keyword evidence="8" id="KW-1003">Cell membrane</keyword>
<keyword evidence="3 8" id="KW-0813">Transport</keyword>
<comment type="subcellular location">
    <subcellularLocation>
        <location evidence="1 8">Cell membrane</location>
        <topology evidence="1 8">Peripheral membrane protein</topology>
    </subcellularLocation>
</comment>
<comment type="similarity">
    <text evidence="2 8 9">Belongs to the ATPase epsilon chain family.</text>
</comment>
<dbReference type="NCBIfam" id="TIGR01216">
    <property type="entry name" value="ATP_synt_epsi"/>
    <property type="match status" value="1"/>
</dbReference>
<evidence type="ECO:0000256" key="7">
    <source>
        <dbReference type="ARBA" id="ARBA00023310"/>
    </source>
</evidence>
<evidence type="ECO:0000256" key="6">
    <source>
        <dbReference type="ARBA" id="ARBA00023196"/>
    </source>
</evidence>
<keyword evidence="7 8" id="KW-0066">ATP synthesis</keyword>
<keyword evidence="6 8" id="KW-0139">CF(1)</keyword>
<comment type="function">
    <text evidence="8">Produces ATP from ADP in the presence of a proton gradient across the membrane.</text>
</comment>
<dbReference type="AlphaFoldDB" id="A0A1F7YPW6"/>
<dbReference type="CDD" id="cd12152">
    <property type="entry name" value="F1-ATPase_delta"/>
    <property type="match status" value="1"/>
</dbReference>
<proteinExistence type="inferred from homology"/>
<reference evidence="11 12" key="1">
    <citation type="journal article" date="2016" name="Nat. Commun.">
        <title>Thousands of microbial genomes shed light on interconnected biogeochemical processes in an aquifer system.</title>
        <authorList>
            <person name="Anantharaman K."/>
            <person name="Brown C.T."/>
            <person name="Hug L.A."/>
            <person name="Sharon I."/>
            <person name="Castelle C.J."/>
            <person name="Probst A.J."/>
            <person name="Thomas B.C."/>
            <person name="Singh A."/>
            <person name="Wilkins M.J."/>
            <person name="Karaoz U."/>
            <person name="Brodie E.L."/>
            <person name="Williams K.H."/>
            <person name="Hubbard S.S."/>
            <person name="Banfield J.F."/>
        </authorList>
    </citation>
    <scope>NUCLEOTIDE SEQUENCE [LARGE SCALE GENOMIC DNA]</scope>
</reference>
<protein>
    <recommendedName>
        <fullName evidence="8">ATP synthase epsilon chain</fullName>
    </recommendedName>
    <alternativeName>
        <fullName evidence="8">ATP synthase F1 sector epsilon subunit</fullName>
    </alternativeName>
    <alternativeName>
        <fullName evidence="8">F-ATPase epsilon subunit</fullName>
    </alternativeName>
</protein>
<dbReference type="InterPro" id="IPR036794">
    <property type="entry name" value="ATP_F1_dsu/esu_C_sf"/>
</dbReference>
<evidence type="ECO:0000256" key="2">
    <source>
        <dbReference type="ARBA" id="ARBA00005712"/>
    </source>
</evidence>
<evidence type="ECO:0000256" key="1">
    <source>
        <dbReference type="ARBA" id="ARBA00004202"/>
    </source>
</evidence>
<dbReference type="InterPro" id="IPR001469">
    <property type="entry name" value="ATP_synth_F1_dsu/esu"/>
</dbReference>
<sequence>MATLSIQITTPNRTVIDAKNIVMVSAQGVEGDFAVLPNHIPFVTKINPGIVRIRSNEGNIQTVAVGPGFFQVADNTVIVLTDEAILPEEADKRRAEEVREKAQALLQEKLEGTDFQKVEAELRRSLLELKLIEHTER</sequence>
<dbReference type="SUPFAM" id="SSF51344">
    <property type="entry name" value="Epsilon subunit of F1F0-ATP synthase N-terminal domain"/>
    <property type="match status" value="1"/>
</dbReference>
<evidence type="ECO:0000313" key="11">
    <source>
        <dbReference type="EMBL" id="OGM28949.1"/>
    </source>
</evidence>
<evidence type="ECO:0000256" key="3">
    <source>
        <dbReference type="ARBA" id="ARBA00022448"/>
    </source>
</evidence>
<dbReference type="PANTHER" id="PTHR13822:SF10">
    <property type="entry name" value="ATP SYNTHASE EPSILON CHAIN, CHLOROPLASTIC"/>
    <property type="match status" value="1"/>
</dbReference>
<dbReference type="GO" id="GO:0005886">
    <property type="term" value="C:plasma membrane"/>
    <property type="evidence" value="ECO:0007669"/>
    <property type="project" value="UniProtKB-SubCell"/>
</dbReference>
<comment type="caution">
    <text evidence="11">The sequence shown here is derived from an EMBL/GenBank/DDBJ whole genome shotgun (WGS) entry which is preliminary data.</text>
</comment>
<dbReference type="HAMAP" id="MF_00530">
    <property type="entry name" value="ATP_synth_epsil_bac"/>
    <property type="match status" value="1"/>
</dbReference>
<keyword evidence="5 8" id="KW-0472">Membrane</keyword>
<dbReference type="EMBL" id="MGGM01000022">
    <property type="protein sequence ID" value="OGM28949.1"/>
    <property type="molecule type" value="Genomic_DNA"/>
</dbReference>
<gene>
    <name evidence="8" type="primary">atpC</name>
    <name evidence="11" type="ORF">A2801_01130</name>
</gene>
<keyword evidence="8" id="KW-0375">Hydrogen ion transport</keyword>
<evidence type="ECO:0000256" key="4">
    <source>
        <dbReference type="ARBA" id="ARBA00023065"/>
    </source>
</evidence>
<dbReference type="SUPFAM" id="SSF46604">
    <property type="entry name" value="Epsilon subunit of F1F0-ATP synthase C-terminal domain"/>
    <property type="match status" value="1"/>
</dbReference>
<evidence type="ECO:0000256" key="9">
    <source>
        <dbReference type="RuleBase" id="RU003656"/>
    </source>
</evidence>
<dbReference type="InterPro" id="IPR036771">
    <property type="entry name" value="ATPsynth_dsu/esu_N"/>
</dbReference>
<evidence type="ECO:0000256" key="8">
    <source>
        <dbReference type="HAMAP-Rule" id="MF_00530"/>
    </source>
</evidence>
<dbReference type="Proteomes" id="UP000177263">
    <property type="component" value="Unassembled WGS sequence"/>
</dbReference>
<dbReference type="GO" id="GO:0045259">
    <property type="term" value="C:proton-transporting ATP synthase complex"/>
    <property type="evidence" value="ECO:0007669"/>
    <property type="project" value="UniProtKB-KW"/>
</dbReference>
<evidence type="ECO:0000259" key="10">
    <source>
        <dbReference type="Pfam" id="PF02823"/>
    </source>
</evidence>
<organism evidence="11 12">
    <name type="scientific">Candidatus Woesebacteria bacterium RIFCSPHIGHO2_01_FULL_41_10</name>
    <dbReference type="NCBI Taxonomy" id="1802500"/>
    <lineage>
        <taxon>Bacteria</taxon>
        <taxon>Candidatus Woeseibacteriota</taxon>
    </lineage>
</organism>
<name>A0A1F7YPW6_9BACT</name>
<dbReference type="InterPro" id="IPR020546">
    <property type="entry name" value="ATP_synth_F1_dsu/esu_N"/>
</dbReference>
<dbReference type="STRING" id="1802500.A2801_01130"/>
<comment type="subunit">
    <text evidence="8 9">F-type ATPases have 2 components, CF(1) - the catalytic core - and CF(0) - the membrane proton channel. CF(1) has five subunits: alpha(3), beta(3), gamma(1), delta(1), epsilon(1). CF(0) has three main subunits: a, b and c.</text>
</comment>
<evidence type="ECO:0000313" key="12">
    <source>
        <dbReference type="Proteomes" id="UP000177263"/>
    </source>
</evidence>
<feature type="domain" description="ATP synthase F1 complex delta/epsilon subunit N-terminal" evidence="10">
    <location>
        <begin position="4"/>
        <end position="84"/>
    </location>
</feature>
<evidence type="ECO:0000256" key="5">
    <source>
        <dbReference type="ARBA" id="ARBA00023136"/>
    </source>
</evidence>
<dbReference type="GO" id="GO:0046933">
    <property type="term" value="F:proton-transporting ATP synthase activity, rotational mechanism"/>
    <property type="evidence" value="ECO:0007669"/>
    <property type="project" value="UniProtKB-UniRule"/>
</dbReference>